<dbReference type="InterPro" id="IPR000253">
    <property type="entry name" value="FHA_dom"/>
</dbReference>
<dbReference type="InterPro" id="IPR008984">
    <property type="entry name" value="SMAD_FHA_dom_sf"/>
</dbReference>
<accession>A0A2T1M1J4</accession>
<dbReference type="EMBL" id="PXOH01000003">
    <property type="protein sequence ID" value="PSF38577.1"/>
    <property type="molecule type" value="Genomic_DNA"/>
</dbReference>
<dbReference type="RefSeq" id="WP_106455499.1">
    <property type="nucleotide sequence ID" value="NZ_PXOH01000003.1"/>
</dbReference>
<dbReference type="InterPro" id="IPR024983">
    <property type="entry name" value="CHAT_dom"/>
</dbReference>
<dbReference type="SUPFAM" id="SSF49879">
    <property type="entry name" value="SMAD/FHA domain"/>
    <property type="match status" value="1"/>
</dbReference>
<dbReference type="PROSITE" id="PS50006">
    <property type="entry name" value="FHA_DOMAIN"/>
    <property type="match status" value="1"/>
</dbReference>
<organism evidence="2 3">
    <name type="scientific">Aphanothece hegewaldii CCALA 016</name>
    <dbReference type="NCBI Taxonomy" id="2107694"/>
    <lineage>
        <taxon>Bacteria</taxon>
        <taxon>Bacillati</taxon>
        <taxon>Cyanobacteriota</taxon>
        <taxon>Cyanophyceae</taxon>
        <taxon>Oscillatoriophycideae</taxon>
        <taxon>Chroococcales</taxon>
        <taxon>Aphanothecaceae</taxon>
        <taxon>Aphanothece</taxon>
    </lineage>
</organism>
<dbReference type="Gene3D" id="2.60.200.20">
    <property type="match status" value="1"/>
</dbReference>
<protein>
    <recommendedName>
        <fullName evidence="1">FHA domain-containing protein</fullName>
    </recommendedName>
</protein>
<sequence length="512" mass="57503">MYTESDSSLSLSIARLSQINSNHFAIWVTRSAIPGGYVHHDCTWPEKLTQLWLAWQEFYSLQKVAFPFATPDSLPLLFHPEAGESYSTQVMQELGINLWNWLFSGAINQSLAQSWGMALGQNRSLRIRLEIREPYLITLPWEIIKPSPSKQSISLHPQILFSRTTSNVDPLAFVPYRKTLNILLVLGQKEPSNLATDATVLTQISKLVPSNVPVKLTTLTQPTPAELTEALDNGDYNIFFYGGHGMTGPNGGYLLLHPEAVINGTELAQTLVRNHITLALFNACWGAQSATCEQQILEQSSLAEVLLNHGVPAVLGMRDTISDPEALCFIQAFTKALTGRLPIDHAVRVGRQQLLTIYKYHQPAWTLPILYMHPEFDGVLLEPNNAGITELPDLPLNIEQPLFPVACLRPLKNPHKVWPINGGLMRLGRQSENDLVIEEKWVSHKHGEIFCREVLANSGYQYFFKDYSRFGTFISTNGEWQKIHHQEIPLESGVQLRFGSLSGQILEFCIES</sequence>
<reference evidence="2 3" key="2">
    <citation type="submission" date="2018-03" db="EMBL/GenBank/DDBJ databases">
        <authorList>
            <person name="Keele B.F."/>
        </authorList>
    </citation>
    <scope>NUCLEOTIDE SEQUENCE [LARGE SCALE GENOMIC DNA]</scope>
    <source>
        <strain evidence="2 3">CCALA 016</strain>
    </source>
</reference>
<dbReference type="Pfam" id="PF00498">
    <property type="entry name" value="FHA"/>
    <property type="match status" value="1"/>
</dbReference>
<reference evidence="2 3" key="1">
    <citation type="submission" date="2018-03" db="EMBL/GenBank/DDBJ databases">
        <title>The ancient ancestry and fast evolution of plastids.</title>
        <authorList>
            <person name="Moore K.R."/>
            <person name="Magnabosco C."/>
            <person name="Momper L."/>
            <person name="Gold D.A."/>
            <person name="Bosak T."/>
            <person name="Fournier G.P."/>
        </authorList>
    </citation>
    <scope>NUCLEOTIDE SEQUENCE [LARGE SCALE GENOMIC DNA]</scope>
    <source>
        <strain evidence="2 3">CCALA 016</strain>
    </source>
</reference>
<dbReference type="Pfam" id="PF12770">
    <property type="entry name" value="CHAT"/>
    <property type="match status" value="1"/>
</dbReference>
<dbReference type="OrthoDB" id="474997at2"/>
<gene>
    <name evidence="2" type="ORF">C7H19_03445</name>
</gene>
<dbReference type="AlphaFoldDB" id="A0A2T1M1J4"/>
<dbReference type="CDD" id="cd00060">
    <property type="entry name" value="FHA"/>
    <property type="match status" value="1"/>
</dbReference>
<feature type="domain" description="FHA" evidence="1">
    <location>
        <begin position="425"/>
        <end position="475"/>
    </location>
</feature>
<name>A0A2T1M1J4_9CHRO</name>
<evidence type="ECO:0000313" key="3">
    <source>
        <dbReference type="Proteomes" id="UP000239001"/>
    </source>
</evidence>
<proteinExistence type="predicted"/>
<keyword evidence="3" id="KW-1185">Reference proteome</keyword>
<dbReference type="Proteomes" id="UP000239001">
    <property type="component" value="Unassembled WGS sequence"/>
</dbReference>
<comment type="caution">
    <text evidence="2">The sequence shown here is derived from an EMBL/GenBank/DDBJ whole genome shotgun (WGS) entry which is preliminary data.</text>
</comment>
<evidence type="ECO:0000313" key="2">
    <source>
        <dbReference type="EMBL" id="PSF38577.1"/>
    </source>
</evidence>
<evidence type="ECO:0000259" key="1">
    <source>
        <dbReference type="PROSITE" id="PS50006"/>
    </source>
</evidence>